<dbReference type="PANTHER" id="PTHR43265:SF1">
    <property type="entry name" value="ESTERASE ESTD"/>
    <property type="match status" value="1"/>
</dbReference>
<dbReference type="AlphaFoldDB" id="A0A127VDF7"/>
<dbReference type="Gene3D" id="3.40.50.1820">
    <property type="entry name" value="alpha/beta hydrolase"/>
    <property type="match status" value="1"/>
</dbReference>
<dbReference type="KEGG" id="pcm:AY601_2367"/>
<dbReference type="Pfam" id="PF12146">
    <property type="entry name" value="Hydrolase_4"/>
    <property type="match status" value="1"/>
</dbReference>
<dbReference type="Pfam" id="PF13026">
    <property type="entry name" value="DUF3887"/>
    <property type="match status" value="1"/>
</dbReference>
<feature type="domain" description="Serine aminopeptidase S33" evidence="2">
    <location>
        <begin position="192"/>
        <end position="405"/>
    </location>
</feature>
<name>A0A127VDF7_9SPHI</name>
<dbReference type="InterPro" id="IPR024981">
    <property type="entry name" value="DUF3887"/>
</dbReference>
<dbReference type="PANTHER" id="PTHR43265">
    <property type="entry name" value="ESTERASE ESTD"/>
    <property type="match status" value="1"/>
</dbReference>
<gene>
    <name evidence="4" type="ORF">AY601_2367</name>
</gene>
<dbReference type="PATRIC" id="fig|188932.3.peg.2476"/>
<reference evidence="4 5" key="1">
    <citation type="submission" date="2016-03" db="EMBL/GenBank/DDBJ databases">
        <title>Complete genome sequence of Pedobacter cryoconitis PAMC 27485.</title>
        <authorList>
            <person name="Lee J."/>
            <person name="Kim O.-S."/>
        </authorList>
    </citation>
    <scope>NUCLEOTIDE SEQUENCE [LARGE SCALE GENOMIC DNA]</scope>
    <source>
        <strain evidence="4 5">PAMC 27485</strain>
    </source>
</reference>
<dbReference type="GO" id="GO:0052689">
    <property type="term" value="F:carboxylic ester hydrolase activity"/>
    <property type="evidence" value="ECO:0007669"/>
    <property type="project" value="TreeGrafter"/>
</dbReference>
<dbReference type="InterPro" id="IPR029058">
    <property type="entry name" value="AB_hydrolase_fold"/>
</dbReference>
<keyword evidence="5" id="KW-1185">Reference proteome</keyword>
<dbReference type="SUPFAM" id="SSF53474">
    <property type="entry name" value="alpha/beta-Hydrolases"/>
    <property type="match status" value="1"/>
</dbReference>
<feature type="domain" description="DUF3887" evidence="3">
    <location>
        <begin position="30"/>
        <end position="118"/>
    </location>
</feature>
<organism evidence="4 5">
    <name type="scientific">Pedobacter cryoconitis</name>
    <dbReference type="NCBI Taxonomy" id="188932"/>
    <lineage>
        <taxon>Bacteria</taxon>
        <taxon>Pseudomonadati</taxon>
        <taxon>Bacteroidota</taxon>
        <taxon>Sphingobacteriia</taxon>
        <taxon>Sphingobacteriales</taxon>
        <taxon>Sphingobacteriaceae</taxon>
        <taxon>Pedobacter</taxon>
    </lineage>
</organism>
<evidence type="ECO:0000313" key="4">
    <source>
        <dbReference type="EMBL" id="AMP99261.1"/>
    </source>
</evidence>
<dbReference type="Gene3D" id="3.10.450.590">
    <property type="match status" value="1"/>
</dbReference>
<keyword evidence="4" id="KW-0378">Hydrolase</keyword>
<accession>A0A127VDF7</accession>
<evidence type="ECO:0000256" key="1">
    <source>
        <dbReference type="SAM" id="SignalP"/>
    </source>
</evidence>
<dbReference type="EMBL" id="CP014504">
    <property type="protein sequence ID" value="AMP99261.1"/>
    <property type="molecule type" value="Genomic_DNA"/>
</dbReference>
<dbReference type="InterPro" id="IPR022742">
    <property type="entry name" value="Hydrolase_4"/>
</dbReference>
<protein>
    <submittedName>
        <fullName evidence="4">Dienelactone hydrolase</fullName>
    </submittedName>
</protein>
<dbReference type="RefSeq" id="WP_068401014.1">
    <property type="nucleotide sequence ID" value="NZ_CP014504.1"/>
</dbReference>
<dbReference type="InterPro" id="IPR053145">
    <property type="entry name" value="AB_hydrolase_Est10"/>
</dbReference>
<feature type="signal peptide" evidence="1">
    <location>
        <begin position="1"/>
        <end position="19"/>
    </location>
</feature>
<keyword evidence="1" id="KW-0732">Signal</keyword>
<sequence precursor="true">MKKITLLIFAMLFSTLSFSQDIIKLFNRSTDFFDLMNQKKFTEAQAYFDPSVSAKVSVEDLQKLWGVFNEKLGKFESANGVESKVNGDFFIVIVDGKFANATQGFRLIYNKAGNMIGFTPAPNKSEAKYLNPAYADTTLYAEKEIYVKTPGHSLVGILTTPKNTKNFPIVVLVHGSGPGDMDETVGPNKPFKDLAAGFAAKGIASIRYVKRTRIYSGEFGKAFTVKEEVIDDAVAAVALAATIPDIDKKQIYLMGHSLGGMLAPRIAGLAPELSGLILAAAPARSFTDVIIEQEKDVFNATKDTTQATKAKFAAINKELERTRLVALGNMKADSAILGLPVSYWIDLNKYNQVEVAKKINKQRMLVVQGGNDFQVSTRDYDLWDAALNKKKNVTLKLYPDLNHLLSSQVEKGDISQYATASSVSETLINDLVAWIKLNSKK</sequence>
<dbReference type="OrthoDB" id="9809549at2"/>
<evidence type="ECO:0000259" key="3">
    <source>
        <dbReference type="Pfam" id="PF13026"/>
    </source>
</evidence>
<proteinExistence type="predicted"/>
<dbReference type="Proteomes" id="UP000071561">
    <property type="component" value="Chromosome"/>
</dbReference>
<evidence type="ECO:0000259" key="2">
    <source>
        <dbReference type="Pfam" id="PF12146"/>
    </source>
</evidence>
<evidence type="ECO:0000313" key="5">
    <source>
        <dbReference type="Proteomes" id="UP000071561"/>
    </source>
</evidence>
<feature type="chain" id="PRO_5007280447" evidence="1">
    <location>
        <begin position="20"/>
        <end position="441"/>
    </location>
</feature>